<dbReference type="Proteomes" id="UP000015241">
    <property type="component" value="Unassembled WGS sequence"/>
</dbReference>
<organism evidence="1 2">
    <name type="scientific">Fomitopsis schrenkii</name>
    <name type="common">Brown rot fungus</name>
    <dbReference type="NCBI Taxonomy" id="2126942"/>
    <lineage>
        <taxon>Eukaryota</taxon>
        <taxon>Fungi</taxon>
        <taxon>Dikarya</taxon>
        <taxon>Basidiomycota</taxon>
        <taxon>Agaricomycotina</taxon>
        <taxon>Agaricomycetes</taxon>
        <taxon>Polyporales</taxon>
        <taxon>Fomitopsis</taxon>
    </lineage>
</organism>
<sequence>MAAKVQLQLKIACQPPDLLITTAARPSDPSYAKSQSPGEYIKLHKHQSGDFLDRILSTDLEILDLPPPSQVWIIDTAYARVECYWKVRGDPKAIRCIRETLLIRRRDIALLDRLNIGQMKVVSHKSLPASRVPRNPEDYRVAPTLPVEPQLNGAVQQSPAVGFNEQPLLAHGMPLANNSSTLKKAHSDTVTFKIEPVDALQGSFDMPAGGSYTGAASRLRPELPVKKELHDDEPNPLLPAGVITTTCVRPAVALDPIGMYVPYWQSPEEVKLREKIKSSEDRASTSSNQCSVWRQGVERSRDEKHRLREENGRFHALHLSNVADSERIAHRIRAIERDLCVSAW</sequence>
<dbReference type="InParanoid" id="S8EZG4"/>
<reference evidence="1 2" key="1">
    <citation type="journal article" date="2012" name="Science">
        <title>The Paleozoic origin of enzymatic lignin decomposition reconstructed from 31 fungal genomes.</title>
        <authorList>
            <person name="Floudas D."/>
            <person name="Binder M."/>
            <person name="Riley R."/>
            <person name="Barry K."/>
            <person name="Blanchette R.A."/>
            <person name="Henrissat B."/>
            <person name="Martinez A.T."/>
            <person name="Otillar R."/>
            <person name="Spatafora J.W."/>
            <person name="Yadav J.S."/>
            <person name="Aerts A."/>
            <person name="Benoit I."/>
            <person name="Boyd A."/>
            <person name="Carlson A."/>
            <person name="Copeland A."/>
            <person name="Coutinho P.M."/>
            <person name="de Vries R.P."/>
            <person name="Ferreira P."/>
            <person name="Findley K."/>
            <person name="Foster B."/>
            <person name="Gaskell J."/>
            <person name="Glotzer D."/>
            <person name="Gorecki P."/>
            <person name="Heitman J."/>
            <person name="Hesse C."/>
            <person name="Hori C."/>
            <person name="Igarashi K."/>
            <person name="Jurgens J.A."/>
            <person name="Kallen N."/>
            <person name="Kersten P."/>
            <person name="Kohler A."/>
            <person name="Kuees U."/>
            <person name="Kumar T.K.A."/>
            <person name="Kuo A."/>
            <person name="LaButti K."/>
            <person name="Larrondo L.F."/>
            <person name="Lindquist E."/>
            <person name="Ling A."/>
            <person name="Lombard V."/>
            <person name="Lucas S."/>
            <person name="Lundell T."/>
            <person name="Martin R."/>
            <person name="McLaughlin D.J."/>
            <person name="Morgenstern I."/>
            <person name="Morin E."/>
            <person name="Murat C."/>
            <person name="Nagy L.G."/>
            <person name="Nolan M."/>
            <person name="Ohm R.A."/>
            <person name="Patyshakuliyeva A."/>
            <person name="Rokas A."/>
            <person name="Ruiz-Duenas F.J."/>
            <person name="Sabat G."/>
            <person name="Salamov A."/>
            <person name="Samejima M."/>
            <person name="Schmutz J."/>
            <person name="Slot J.C."/>
            <person name="St John F."/>
            <person name="Stenlid J."/>
            <person name="Sun H."/>
            <person name="Sun S."/>
            <person name="Syed K."/>
            <person name="Tsang A."/>
            <person name="Wiebenga A."/>
            <person name="Young D."/>
            <person name="Pisabarro A."/>
            <person name="Eastwood D.C."/>
            <person name="Martin F."/>
            <person name="Cullen D."/>
            <person name="Grigoriev I.V."/>
            <person name="Hibbett D.S."/>
        </authorList>
    </citation>
    <scope>NUCLEOTIDE SEQUENCE</scope>
    <source>
        <strain evidence="2">FP-58527</strain>
    </source>
</reference>
<evidence type="ECO:0000313" key="2">
    <source>
        <dbReference type="Proteomes" id="UP000015241"/>
    </source>
</evidence>
<dbReference type="EMBL" id="KE504218">
    <property type="protein sequence ID" value="EPS94975.1"/>
    <property type="molecule type" value="Genomic_DNA"/>
</dbReference>
<gene>
    <name evidence="1" type="ORF">FOMPIDRAFT_82716</name>
</gene>
<name>S8EZG4_FOMSC</name>
<protein>
    <submittedName>
        <fullName evidence="1">Uncharacterized protein</fullName>
    </submittedName>
</protein>
<dbReference type="AlphaFoldDB" id="S8EZG4"/>
<dbReference type="HOGENOM" id="CLU_806623_0_0_1"/>
<proteinExistence type="predicted"/>
<evidence type="ECO:0000313" key="1">
    <source>
        <dbReference type="EMBL" id="EPS94975.1"/>
    </source>
</evidence>
<accession>S8EZG4</accession>
<keyword evidence="2" id="KW-1185">Reference proteome</keyword>